<name>A0AAN7LYS8_TRANT</name>
<dbReference type="HAMAP" id="MF_00109">
    <property type="entry name" value="Shikimate_kinase"/>
    <property type="match status" value="1"/>
</dbReference>
<dbReference type="GO" id="GO:0005829">
    <property type="term" value="C:cytosol"/>
    <property type="evidence" value="ECO:0007669"/>
    <property type="project" value="TreeGrafter"/>
</dbReference>
<evidence type="ECO:0000256" key="2">
    <source>
        <dbReference type="ARBA" id="ARBA00004229"/>
    </source>
</evidence>
<comment type="caution">
    <text evidence="13">The sequence shown here is derived from an EMBL/GenBank/DDBJ whole genome shotgun (WGS) entry which is preliminary data.</text>
</comment>
<dbReference type="PRINTS" id="PR01100">
    <property type="entry name" value="SHIKIMTKNASE"/>
</dbReference>
<evidence type="ECO:0000313" key="13">
    <source>
        <dbReference type="EMBL" id="KAK4788738.1"/>
    </source>
</evidence>
<evidence type="ECO:0000256" key="5">
    <source>
        <dbReference type="ARBA" id="ARBA00012154"/>
    </source>
</evidence>
<dbReference type="EC" id="2.7.1.71" evidence="5"/>
<dbReference type="InterPro" id="IPR031322">
    <property type="entry name" value="Shikimate/glucono_kinase"/>
</dbReference>
<keyword evidence="8" id="KW-0547">Nucleotide-binding</keyword>
<dbReference type="GO" id="GO:0009073">
    <property type="term" value="P:aromatic amino acid family biosynthetic process"/>
    <property type="evidence" value="ECO:0007669"/>
    <property type="project" value="UniProtKB-KW"/>
</dbReference>
<evidence type="ECO:0000256" key="4">
    <source>
        <dbReference type="ARBA" id="ARBA00006997"/>
    </source>
</evidence>
<dbReference type="GO" id="GO:0009507">
    <property type="term" value="C:chloroplast"/>
    <property type="evidence" value="ECO:0007669"/>
    <property type="project" value="UniProtKB-SubCell"/>
</dbReference>
<keyword evidence="10" id="KW-0067">ATP-binding</keyword>
<dbReference type="GO" id="GO:0008652">
    <property type="term" value="P:amino acid biosynthetic process"/>
    <property type="evidence" value="ECO:0007669"/>
    <property type="project" value="UniProtKB-KW"/>
</dbReference>
<evidence type="ECO:0000256" key="10">
    <source>
        <dbReference type="ARBA" id="ARBA00022840"/>
    </source>
</evidence>
<keyword evidence="6" id="KW-0028">Amino-acid biosynthesis</keyword>
<dbReference type="PANTHER" id="PTHR21087">
    <property type="entry name" value="SHIKIMATE KINASE"/>
    <property type="match status" value="1"/>
</dbReference>
<sequence>MEAKAYGGALGFPSDICLNKIGRKQSAFATRTVYGMKVIDLQCRTLLTAHKIRTFMGLSHSCKDHHATTFGSSYSRASFDEDWLLKMKGDKISSHLDGRSVFLVGMMGSGKTTVGKILSEALGYSFVDSDKYVEQTIGGTSVDHIFSQCGENFFRDYESEALQKLSSMRQQVVATGGGAVVRPINWEYMKQGVTVYLDVPLDALARRIAAVGTESRPLLHFDSGDAYTKVFVGLFTLSKKRAQSYASADVTVSVLDIAAALGVDDISDVTPTAIAAEVLVQVEKYIHGNTMSMQMFP</sequence>
<keyword evidence="14" id="KW-1185">Reference proteome</keyword>
<comment type="catalytic activity">
    <reaction evidence="12">
        <text>shikimate + ATP = 3-phosphoshikimate + ADP + H(+)</text>
        <dbReference type="Rhea" id="RHEA:13121"/>
        <dbReference type="ChEBI" id="CHEBI:15378"/>
        <dbReference type="ChEBI" id="CHEBI:30616"/>
        <dbReference type="ChEBI" id="CHEBI:36208"/>
        <dbReference type="ChEBI" id="CHEBI:145989"/>
        <dbReference type="ChEBI" id="CHEBI:456216"/>
        <dbReference type="EC" id="2.7.1.71"/>
    </reaction>
</comment>
<dbReference type="Proteomes" id="UP001346149">
    <property type="component" value="Unassembled WGS sequence"/>
</dbReference>
<evidence type="ECO:0000256" key="7">
    <source>
        <dbReference type="ARBA" id="ARBA00022679"/>
    </source>
</evidence>
<dbReference type="FunFam" id="3.40.50.300:FF:001033">
    <property type="entry name" value="Shikimate kinase 2, chloroplastic"/>
    <property type="match status" value="1"/>
</dbReference>
<dbReference type="PROSITE" id="PS01128">
    <property type="entry name" value="SHIKIMATE_KINASE"/>
    <property type="match status" value="1"/>
</dbReference>
<keyword evidence="7" id="KW-0808">Transferase</keyword>
<keyword evidence="9" id="KW-0418">Kinase</keyword>
<evidence type="ECO:0000256" key="9">
    <source>
        <dbReference type="ARBA" id="ARBA00022777"/>
    </source>
</evidence>
<evidence type="ECO:0000256" key="6">
    <source>
        <dbReference type="ARBA" id="ARBA00022605"/>
    </source>
</evidence>
<dbReference type="AlphaFoldDB" id="A0AAN7LYS8"/>
<organism evidence="13 14">
    <name type="scientific">Trapa natans</name>
    <name type="common">Water chestnut</name>
    <dbReference type="NCBI Taxonomy" id="22666"/>
    <lineage>
        <taxon>Eukaryota</taxon>
        <taxon>Viridiplantae</taxon>
        <taxon>Streptophyta</taxon>
        <taxon>Embryophyta</taxon>
        <taxon>Tracheophyta</taxon>
        <taxon>Spermatophyta</taxon>
        <taxon>Magnoliopsida</taxon>
        <taxon>eudicotyledons</taxon>
        <taxon>Gunneridae</taxon>
        <taxon>Pentapetalae</taxon>
        <taxon>rosids</taxon>
        <taxon>malvids</taxon>
        <taxon>Myrtales</taxon>
        <taxon>Lythraceae</taxon>
        <taxon>Trapa</taxon>
    </lineage>
</organism>
<protein>
    <recommendedName>
        <fullName evidence="5">shikimate kinase</fullName>
        <ecNumber evidence="5">2.7.1.71</ecNumber>
    </recommendedName>
</protein>
<evidence type="ECO:0000256" key="3">
    <source>
        <dbReference type="ARBA" id="ARBA00004842"/>
    </source>
</evidence>
<dbReference type="Gene3D" id="3.40.50.300">
    <property type="entry name" value="P-loop containing nucleotide triphosphate hydrolases"/>
    <property type="match status" value="1"/>
</dbReference>
<dbReference type="SUPFAM" id="SSF52540">
    <property type="entry name" value="P-loop containing nucleoside triphosphate hydrolases"/>
    <property type="match status" value="1"/>
</dbReference>
<dbReference type="GO" id="GO:0004765">
    <property type="term" value="F:shikimate kinase activity"/>
    <property type="evidence" value="ECO:0007669"/>
    <property type="project" value="UniProtKB-EC"/>
</dbReference>
<dbReference type="PANTHER" id="PTHR21087:SF20">
    <property type="entry name" value="SHIKIMATE KINASE"/>
    <property type="match status" value="1"/>
</dbReference>
<dbReference type="InterPro" id="IPR027417">
    <property type="entry name" value="P-loop_NTPase"/>
</dbReference>
<evidence type="ECO:0000256" key="11">
    <source>
        <dbReference type="ARBA" id="ARBA00023141"/>
    </source>
</evidence>
<keyword evidence="11" id="KW-0057">Aromatic amino acid biosynthesis</keyword>
<dbReference type="CDD" id="cd00464">
    <property type="entry name" value="SK"/>
    <property type="match status" value="1"/>
</dbReference>
<dbReference type="InterPro" id="IPR000623">
    <property type="entry name" value="Shikimate_kinase/TSH1"/>
</dbReference>
<comment type="similarity">
    <text evidence="4">Belongs to the shikimate kinase family.</text>
</comment>
<dbReference type="GO" id="GO:0005524">
    <property type="term" value="F:ATP binding"/>
    <property type="evidence" value="ECO:0007669"/>
    <property type="project" value="UniProtKB-KW"/>
</dbReference>
<evidence type="ECO:0000313" key="14">
    <source>
        <dbReference type="Proteomes" id="UP001346149"/>
    </source>
</evidence>
<dbReference type="Pfam" id="PF01202">
    <property type="entry name" value="SKI"/>
    <property type="match status" value="1"/>
</dbReference>
<gene>
    <name evidence="13" type="ORF">SAY86_020057</name>
</gene>
<accession>A0AAN7LYS8</accession>
<comment type="function">
    <text evidence="1">Catalyzes the specific phosphorylation of the 3-hydroxyl group of shikimic acid using ATP as a cosubstrate.</text>
</comment>
<reference evidence="13 14" key="1">
    <citation type="journal article" date="2023" name="Hortic Res">
        <title>Pangenome of water caltrop reveals structural variations and asymmetric subgenome divergence after allopolyploidization.</title>
        <authorList>
            <person name="Zhang X."/>
            <person name="Chen Y."/>
            <person name="Wang L."/>
            <person name="Yuan Y."/>
            <person name="Fang M."/>
            <person name="Shi L."/>
            <person name="Lu R."/>
            <person name="Comes H.P."/>
            <person name="Ma Y."/>
            <person name="Chen Y."/>
            <person name="Huang G."/>
            <person name="Zhou Y."/>
            <person name="Zheng Z."/>
            <person name="Qiu Y."/>
        </authorList>
    </citation>
    <scope>NUCLEOTIDE SEQUENCE [LARGE SCALE GENOMIC DNA]</scope>
    <source>
        <strain evidence="13">F231</strain>
    </source>
</reference>
<dbReference type="EMBL" id="JAXQNO010000011">
    <property type="protein sequence ID" value="KAK4788738.1"/>
    <property type="molecule type" value="Genomic_DNA"/>
</dbReference>
<comment type="pathway">
    <text evidence="3">Metabolic intermediate biosynthesis; chorismate biosynthesis; chorismate from D-erythrose 4-phosphate and phosphoenolpyruvate: step 5/7.</text>
</comment>
<comment type="subcellular location">
    <subcellularLocation>
        <location evidence="2">Plastid</location>
        <location evidence="2">Chloroplast</location>
    </subcellularLocation>
</comment>
<dbReference type="InterPro" id="IPR023000">
    <property type="entry name" value="Shikimate_kinase_CS"/>
</dbReference>
<evidence type="ECO:0000256" key="12">
    <source>
        <dbReference type="ARBA" id="ARBA00048567"/>
    </source>
</evidence>
<evidence type="ECO:0000256" key="1">
    <source>
        <dbReference type="ARBA" id="ARBA00002641"/>
    </source>
</evidence>
<proteinExistence type="inferred from homology"/>
<evidence type="ECO:0000256" key="8">
    <source>
        <dbReference type="ARBA" id="ARBA00022741"/>
    </source>
</evidence>